<comment type="caution">
    <text evidence="3">The sequence shown here is derived from an EMBL/GenBank/DDBJ whole genome shotgun (WGS) entry which is preliminary data.</text>
</comment>
<feature type="region of interest" description="Disordered" evidence="1">
    <location>
        <begin position="381"/>
        <end position="408"/>
    </location>
</feature>
<proteinExistence type="predicted"/>
<feature type="compositionally biased region" description="Basic and acidic residues" evidence="1">
    <location>
        <begin position="394"/>
        <end position="408"/>
    </location>
</feature>
<evidence type="ECO:0000313" key="4">
    <source>
        <dbReference type="Proteomes" id="UP001583172"/>
    </source>
</evidence>
<dbReference type="Proteomes" id="UP001583172">
    <property type="component" value="Unassembled WGS sequence"/>
</dbReference>
<protein>
    <submittedName>
        <fullName evidence="3">Uncharacterized protein</fullName>
    </submittedName>
</protein>
<feature type="signal peptide" evidence="2">
    <location>
        <begin position="1"/>
        <end position="20"/>
    </location>
</feature>
<gene>
    <name evidence="3" type="ORF">VTJ49DRAFT_3091</name>
</gene>
<organism evidence="3 4">
    <name type="scientific">Humicola insolens</name>
    <name type="common">Soft-rot fungus</name>
    <dbReference type="NCBI Taxonomy" id="85995"/>
    <lineage>
        <taxon>Eukaryota</taxon>
        <taxon>Fungi</taxon>
        <taxon>Dikarya</taxon>
        <taxon>Ascomycota</taxon>
        <taxon>Pezizomycotina</taxon>
        <taxon>Sordariomycetes</taxon>
        <taxon>Sordariomycetidae</taxon>
        <taxon>Sordariales</taxon>
        <taxon>Chaetomiaceae</taxon>
        <taxon>Mycothermus</taxon>
    </lineage>
</organism>
<name>A0ABR3V8K8_HUMIN</name>
<keyword evidence="2" id="KW-0732">Signal</keyword>
<accession>A0ABR3V8K8</accession>
<evidence type="ECO:0000256" key="2">
    <source>
        <dbReference type="SAM" id="SignalP"/>
    </source>
</evidence>
<feature type="chain" id="PRO_5045681101" evidence="2">
    <location>
        <begin position="21"/>
        <end position="423"/>
    </location>
</feature>
<dbReference type="EMBL" id="JAZGSY010000240">
    <property type="protein sequence ID" value="KAL1838071.1"/>
    <property type="molecule type" value="Genomic_DNA"/>
</dbReference>
<keyword evidence="4" id="KW-1185">Reference proteome</keyword>
<sequence>MRATRLLAPLWLLSGSLVSAGYDARGPEVEFFYRAYRMDVDISVAEFLADPKNKDKDPNVEKPWHLARHLSQTLNDDADWPKGGKPDKFYGLNFHAWMAGVSQSGKYGRNAARQRIDDPVNPDFKAAFADTKDADGNYLEPRRNIMRLPPDGGWALDPINPDNSFKNDKSEKKWSWTGFDPNGLLGGLNKSKKGNKLGSYFEFDNILGIIANHCSELYKKNPDVGKPHFEAMAEALKHAQLARKMESSKYQTEAARRVLQQYDSDIKRPGTVSGNKNALKTTGKKIVSSNAWFPGWKYDMLDIEKTRKNWPSNLESHKNAIFTEGKYLHKFSQQWAKGDLSYLNDKGKRVLDPGTGDNHNHLQVTKAERRLEMAIREQIKDPNLTPGAPGCDWFKTREPGDGPGDPLKRRMALDMLRDAMSPA</sequence>
<reference evidence="3 4" key="1">
    <citation type="journal article" date="2024" name="Commun. Biol.">
        <title>Comparative genomic analysis of thermophilic fungi reveals convergent evolutionary adaptations and gene losses.</title>
        <authorList>
            <person name="Steindorff A.S."/>
            <person name="Aguilar-Pontes M.V."/>
            <person name="Robinson A.J."/>
            <person name="Andreopoulos B."/>
            <person name="LaButti K."/>
            <person name="Kuo A."/>
            <person name="Mondo S."/>
            <person name="Riley R."/>
            <person name="Otillar R."/>
            <person name="Haridas S."/>
            <person name="Lipzen A."/>
            <person name="Grimwood J."/>
            <person name="Schmutz J."/>
            <person name="Clum A."/>
            <person name="Reid I.D."/>
            <person name="Moisan M.C."/>
            <person name="Butler G."/>
            <person name="Nguyen T.T.M."/>
            <person name="Dewar K."/>
            <person name="Conant G."/>
            <person name="Drula E."/>
            <person name="Henrissat B."/>
            <person name="Hansel C."/>
            <person name="Singer S."/>
            <person name="Hutchinson M.I."/>
            <person name="de Vries R.P."/>
            <person name="Natvig D.O."/>
            <person name="Powell A.J."/>
            <person name="Tsang A."/>
            <person name="Grigoriev I.V."/>
        </authorList>
    </citation>
    <scope>NUCLEOTIDE SEQUENCE [LARGE SCALE GENOMIC DNA]</scope>
    <source>
        <strain evidence="3 4">CBS 620.91</strain>
    </source>
</reference>
<evidence type="ECO:0000313" key="3">
    <source>
        <dbReference type="EMBL" id="KAL1838071.1"/>
    </source>
</evidence>
<evidence type="ECO:0000256" key="1">
    <source>
        <dbReference type="SAM" id="MobiDB-lite"/>
    </source>
</evidence>